<evidence type="ECO:0000313" key="3">
    <source>
        <dbReference type="Proteomes" id="UP000187013"/>
    </source>
</evidence>
<keyword evidence="1" id="KW-0472">Membrane</keyword>
<proteinExistence type="predicted"/>
<organism evidence="2 3">
    <name type="scientific">Zygosaccharomyces rouxii</name>
    <dbReference type="NCBI Taxonomy" id="4956"/>
    <lineage>
        <taxon>Eukaryota</taxon>
        <taxon>Fungi</taxon>
        <taxon>Dikarya</taxon>
        <taxon>Ascomycota</taxon>
        <taxon>Saccharomycotina</taxon>
        <taxon>Saccharomycetes</taxon>
        <taxon>Saccharomycetales</taxon>
        <taxon>Saccharomycetaceae</taxon>
        <taxon>Zygosaccharomyces</taxon>
    </lineage>
</organism>
<accession>A0A1Q3AKQ2</accession>
<feature type="transmembrane region" description="Helical" evidence="1">
    <location>
        <begin position="145"/>
        <end position="165"/>
    </location>
</feature>
<gene>
    <name evidence="2" type="ORF">ZYGR_0BB00120</name>
</gene>
<feature type="transmembrane region" description="Helical" evidence="1">
    <location>
        <begin position="35"/>
        <end position="53"/>
    </location>
</feature>
<reference evidence="2 3" key="1">
    <citation type="submission" date="2016-08" db="EMBL/GenBank/DDBJ databases">
        <title>Draft genome sequence of allopolyploid Zygosaccharomyces rouxii.</title>
        <authorList>
            <person name="Watanabe J."/>
            <person name="Uehara K."/>
            <person name="Mogi Y."/>
            <person name="Tsukioka Y."/>
        </authorList>
    </citation>
    <scope>NUCLEOTIDE SEQUENCE [LARGE SCALE GENOMIC DNA]</scope>
    <source>
        <strain evidence="2 3">NBRC 110957</strain>
    </source>
</reference>
<feature type="transmembrane region" description="Helical" evidence="1">
    <location>
        <begin position="119"/>
        <end position="139"/>
    </location>
</feature>
<name>A0A1Q3AKQ2_ZYGRO</name>
<comment type="caution">
    <text evidence="2">The sequence shown here is derived from an EMBL/GenBank/DDBJ whole genome shotgun (WGS) entry which is preliminary data.</text>
</comment>
<keyword evidence="1" id="KW-1133">Transmembrane helix</keyword>
<dbReference type="AlphaFoldDB" id="A0A1Q3AKQ2"/>
<sequence length="180" mass="20552">MKPTLSSKALSAFFKPGLFKPVSKDIPYAASGANLAVNVCITSLYGVALWSFYKDYMTTKRESWRRVAEKGKDRPAFLKDIQKEVHDPPNRLFHSDKEDEQLERGNFWRTVHSLTFGDISMFCLGWGFLIQLCNVGLTVQGRKSIVYRGGLAGALTFPAVAYYIFRQRLHRLEYEGVQIF</sequence>
<dbReference type="Proteomes" id="UP000187013">
    <property type="component" value="Unassembled WGS sequence"/>
</dbReference>
<evidence type="ECO:0000313" key="2">
    <source>
        <dbReference type="EMBL" id="GAV56235.1"/>
    </source>
</evidence>
<evidence type="ECO:0000256" key="1">
    <source>
        <dbReference type="SAM" id="Phobius"/>
    </source>
</evidence>
<dbReference type="OrthoDB" id="4053693at2759"/>
<keyword evidence="1" id="KW-0812">Transmembrane</keyword>
<dbReference type="EMBL" id="BDGX01000054">
    <property type="protein sequence ID" value="GAV56235.1"/>
    <property type="molecule type" value="Genomic_DNA"/>
</dbReference>
<protein>
    <submittedName>
        <fullName evidence="2">Uncharacterized protein</fullName>
    </submittedName>
</protein>